<reference evidence="1 2" key="1">
    <citation type="journal article" date="2016" name="Nat. Commun.">
        <title>Thousands of microbial genomes shed light on interconnected biogeochemical processes in an aquifer system.</title>
        <authorList>
            <person name="Anantharaman K."/>
            <person name="Brown C.T."/>
            <person name="Hug L.A."/>
            <person name="Sharon I."/>
            <person name="Castelle C.J."/>
            <person name="Probst A.J."/>
            <person name="Thomas B.C."/>
            <person name="Singh A."/>
            <person name="Wilkins M.J."/>
            <person name="Karaoz U."/>
            <person name="Brodie E.L."/>
            <person name="Williams K.H."/>
            <person name="Hubbard S.S."/>
            <person name="Banfield J.F."/>
        </authorList>
    </citation>
    <scope>NUCLEOTIDE SEQUENCE [LARGE SCALE GENOMIC DNA]</scope>
</reference>
<gene>
    <name evidence="1" type="ORF">A3F54_04400</name>
</gene>
<organism evidence="1 2">
    <name type="scientific">Candidatus Kerfeldbacteria bacterium RIFCSPHIGHO2_12_FULL_48_17</name>
    <dbReference type="NCBI Taxonomy" id="1798542"/>
    <lineage>
        <taxon>Bacteria</taxon>
        <taxon>Candidatus Kerfeldiibacteriota</taxon>
    </lineage>
</organism>
<comment type="caution">
    <text evidence="1">The sequence shown here is derived from an EMBL/GenBank/DDBJ whole genome shotgun (WGS) entry which is preliminary data.</text>
</comment>
<proteinExistence type="predicted"/>
<evidence type="ECO:0000313" key="2">
    <source>
        <dbReference type="Proteomes" id="UP000176952"/>
    </source>
</evidence>
<dbReference type="AlphaFoldDB" id="A0A1G2BAA5"/>
<dbReference type="STRING" id="1798542.A3F54_04400"/>
<dbReference type="EMBL" id="MHKD01000004">
    <property type="protein sequence ID" value="OGY85137.1"/>
    <property type="molecule type" value="Genomic_DNA"/>
</dbReference>
<evidence type="ECO:0000313" key="1">
    <source>
        <dbReference type="EMBL" id="OGY85137.1"/>
    </source>
</evidence>
<name>A0A1G2BAA5_9BACT</name>
<accession>A0A1G2BAA5</accession>
<protein>
    <submittedName>
        <fullName evidence="1">Uncharacterized protein</fullName>
    </submittedName>
</protein>
<dbReference type="Proteomes" id="UP000176952">
    <property type="component" value="Unassembled WGS sequence"/>
</dbReference>
<sequence>MAELICHTLLTQVPELQSFLDEHCPDVFFINVNYMPGDRTAHYQDCCGLDVALEKASTGRPVILFSFLDEVYLTQTQPRFAALMGKKNVGFVRAPFLNQKVREMYDFFKAGLKVDDLLPQKLFELHRRDAEVARLKHGLSHAQKNSGQEMLQWLAQARAAGFMGTDHEVIADVEAWRRKDSGLFEGQVFQGVFVDWQGTLVQYQEAAPVLYSDIVSMACAEAGALGGRTIYICTGAADVAQVFKQSRELGLSWPVVSKNDVNGAILEVLFDNETPTKITYLYGITAQKFIQVSAGEVVR</sequence>